<dbReference type="Gene3D" id="3.30.420.10">
    <property type="entry name" value="Ribonuclease H-like superfamily/Ribonuclease H"/>
    <property type="match status" value="1"/>
</dbReference>
<sequence>MDWKGEEAPTVDEVAGRLQQYEDSLSSSLISAVEKLSREFQQFREDTSYSPPVWTSISAIRTLGPVRAGPDVKNVLYTAAGENVPTWSLWQKAPGETRGRPLGFWSRGYRGSEAHYTPTEKEILAAYEGVRAASEVIGTEAQLLLAPRLPVLGWMFKERAPSTHHATDATWSKWVALITQQARIGSPSHPGILEVITDWAEGKDFGMSPRAEEAPPYNKLTEDEKPYALFTDGSCRIVGKHRRWKAAVWSPTRQVAEAAEGQGESSQFAEVKAIQLALDIAE</sequence>
<reference evidence="1 2" key="1">
    <citation type="submission" date="2024-06" db="EMBL/GenBank/DDBJ databases">
        <title>The draft genome of Grus japonensis, version 3.</title>
        <authorList>
            <person name="Nabeshima K."/>
            <person name="Suzuki S."/>
            <person name="Onuma M."/>
        </authorList>
    </citation>
    <scope>NUCLEOTIDE SEQUENCE [LARGE SCALE GENOMIC DNA]</scope>
    <source>
        <strain evidence="1 2">451A</strain>
    </source>
</reference>
<protein>
    <recommendedName>
        <fullName evidence="3">RNase H type-1 domain-containing protein</fullName>
    </recommendedName>
</protein>
<dbReference type="GO" id="GO:0006259">
    <property type="term" value="P:DNA metabolic process"/>
    <property type="evidence" value="ECO:0007669"/>
    <property type="project" value="UniProtKB-ARBA"/>
</dbReference>
<proteinExistence type="predicted"/>
<dbReference type="InterPro" id="IPR036397">
    <property type="entry name" value="RNaseH_sf"/>
</dbReference>
<evidence type="ECO:0000313" key="1">
    <source>
        <dbReference type="EMBL" id="GAB0203205.1"/>
    </source>
</evidence>
<dbReference type="SUPFAM" id="SSF56672">
    <property type="entry name" value="DNA/RNA polymerases"/>
    <property type="match status" value="1"/>
</dbReference>
<keyword evidence="2" id="KW-1185">Reference proteome</keyword>
<gene>
    <name evidence="1" type="ORF">GRJ2_002786100</name>
</gene>
<accession>A0ABC9Y1R6</accession>
<comment type="caution">
    <text evidence="1">The sequence shown here is derived from an EMBL/GenBank/DDBJ whole genome shotgun (WGS) entry which is preliminary data.</text>
</comment>
<evidence type="ECO:0008006" key="3">
    <source>
        <dbReference type="Google" id="ProtNLM"/>
    </source>
</evidence>
<dbReference type="EMBL" id="BAAFJT010000040">
    <property type="protein sequence ID" value="GAB0203205.1"/>
    <property type="molecule type" value="Genomic_DNA"/>
</dbReference>
<dbReference type="InterPro" id="IPR043502">
    <property type="entry name" value="DNA/RNA_pol_sf"/>
</dbReference>
<dbReference type="Proteomes" id="UP001623348">
    <property type="component" value="Unassembled WGS sequence"/>
</dbReference>
<dbReference type="AlphaFoldDB" id="A0ABC9Y1R6"/>
<name>A0ABC9Y1R6_GRUJA</name>
<organism evidence="1 2">
    <name type="scientific">Grus japonensis</name>
    <name type="common">Japanese crane</name>
    <name type="synonym">Red-crowned crane</name>
    <dbReference type="NCBI Taxonomy" id="30415"/>
    <lineage>
        <taxon>Eukaryota</taxon>
        <taxon>Metazoa</taxon>
        <taxon>Chordata</taxon>
        <taxon>Craniata</taxon>
        <taxon>Vertebrata</taxon>
        <taxon>Euteleostomi</taxon>
        <taxon>Archelosauria</taxon>
        <taxon>Archosauria</taxon>
        <taxon>Dinosauria</taxon>
        <taxon>Saurischia</taxon>
        <taxon>Theropoda</taxon>
        <taxon>Coelurosauria</taxon>
        <taxon>Aves</taxon>
        <taxon>Neognathae</taxon>
        <taxon>Neoaves</taxon>
        <taxon>Gruiformes</taxon>
        <taxon>Gruidae</taxon>
        <taxon>Grus</taxon>
    </lineage>
</organism>
<evidence type="ECO:0000313" key="2">
    <source>
        <dbReference type="Proteomes" id="UP001623348"/>
    </source>
</evidence>